<reference evidence="11" key="1">
    <citation type="submission" date="2010-06" db="EMBL/GenBank/DDBJ databases">
        <authorList>
            <person name="Jiang H."/>
            <person name="Abraham K."/>
            <person name="Ali S."/>
            <person name="Alsbrooks S.L."/>
            <person name="Anim B.N."/>
            <person name="Anosike U.S."/>
            <person name="Attaway T."/>
            <person name="Bandaranaike D.P."/>
            <person name="Battles P.K."/>
            <person name="Bell S.N."/>
            <person name="Bell A.V."/>
            <person name="Beltran B."/>
            <person name="Bickham C."/>
            <person name="Bustamante Y."/>
            <person name="Caleb T."/>
            <person name="Canada A."/>
            <person name="Cardenas V."/>
            <person name="Carter K."/>
            <person name="Chacko J."/>
            <person name="Chandrabose M.N."/>
            <person name="Chavez D."/>
            <person name="Chavez A."/>
            <person name="Chen L."/>
            <person name="Chu H.-S."/>
            <person name="Claassen K.J."/>
            <person name="Cockrell R."/>
            <person name="Collins M."/>
            <person name="Cooper J.A."/>
            <person name="Cree A."/>
            <person name="Curry S.M."/>
            <person name="Da Y."/>
            <person name="Dao M.D."/>
            <person name="Das B."/>
            <person name="Davila M.-L."/>
            <person name="Davy-Carroll L."/>
            <person name="Denson S."/>
            <person name="Dinh H."/>
            <person name="Ebong V.E."/>
            <person name="Edwards J.R."/>
            <person name="Egan A."/>
            <person name="El-Daye J."/>
            <person name="Escobedo L."/>
            <person name="Fernandez S."/>
            <person name="Fernando P.R."/>
            <person name="Flagg N."/>
            <person name="Forbes L.D."/>
            <person name="Fowler R.G."/>
            <person name="Fu Q."/>
            <person name="Gabisi R.A."/>
            <person name="Ganer J."/>
            <person name="Garbino Pronczuk A."/>
            <person name="Garcia R.M."/>
            <person name="Garner T."/>
            <person name="Garrett T.E."/>
            <person name="Gonzalez D.A."/>
            <person name="Hamid H."/>
            <person name="Hawkins E.S."/>
            <person name="Hirani K."/>
            <person name="Hogues M.E."/>
            <person name="Hollins B."/>
            <person name="Hsiao C.-H."/>
            <person name="Jabil R."/>
            <person name="James M.L."/>
            <person name="Jhangiani S.N."/>
            <person name="Johnson B."/>
            <person name="Johnson Q."/>
            <person name="Joshi V."/>
            <person name="Kalu J.B."/>
            <person name="Kam C."/>
            <person name="Kashfia A."/>
            <person name="Keebler J."/>
            <person name="Kisamo H."/>
            <person name="Kovar C.L."/>
            <person name="Lago L.A."/>
            <person name="Lai C.-Y."/>
            <person name="Laidlaw J."/>
            <person name="Lara F."/>
            <person name="Le T.-K."/>
            <person name="Lee S.L."/>
            <person name="Legall F.H."/>
            <person name="Lemon S.J."/>
            <person name="Lewis L.R."/>
            <person name="Li B."/>
            <person name="Liu Y."/>
            <person name="Liu Y.-S."/>
            <person name="Lopez J."/>
            <person name="Lozado R.J."/>
            <person name="Lu J."/>
            <person name="Madu R.C."/>
            <person name="Maheshwari M."/>
            <person name="Maheshwari R."/>
            <person name="Malloy K."/>
            <person name="Martinez E."/>
            <person name="Mathew T."/>
            <person name="Mercado I.C."/>
            <person name="Mercado C."/>
            <person name="Meyer B."/>
            <person name="Montgomery K."/>
            <person name="Morgan M.B."/>
            <person name="Munidasa M."/>
            <person name="Nazareth L.V."/>
            <person name="Nelson J."/>
            <person name="Ng B.M."/>
            <person name="Nguyen N.B."/>
            <person name="Nguyen P.Q."/>
            <person name="Nguyen T."/>
            <person name="Obregon M."/>
            <person name="Okwuonu G.O."/>
            <person name="Onwere C.G."/>
            <person name="Orozco G."/>
            <person name="Parra A."/>
            <person name="Patel S."/>
            <person name="Patil S."/>
            <person name="Perez A."/>
            <person name="Perez Y."/>
            <person name="Pham C."/>
            <person name="Primus E.L."/>
            <person name="Pu L.-L."/>
            <person name="Puazo M."/>
            <person name="Qin X."/>
            <person name="Quiroz J.B."/>
            <person name="Reese J."/>
            <person name="Richards S."/>
            <person name="Rives C.M."/>
            <person name="Robberts R."/>
            <person name="Ruiz S.J."/>
            <person name="Ruiz M.J."/>
            <person name="Santibanez J."/>
            <person name="Schneider B.W."/>
            <person name="Sisson I."/>
            <person name="Smith M."/>
            <person name="Sodergren E."/>
            <person name="Song X.-Z."/>
            <person name="Song B.B."/>
            <person name="Summersgill H."/>
            <person name="Thelus R."/>
            <person name="Thornton R.D."/>
            <person name="Trejos Z.Y."/>
            <person name="Usmani K."/>
            <person name="Vattathil S."/>
            <person name="Villasana D."/>
            <person name="Walker D.L."/>
            <person name="Wang S."/>
            <person name="Wang K."/>
            <person name="White C.S."/>
            <person name="Williams A.C."/>
            <person name="Williamson J."/>
            <person name="Wilson K."/>
            <person name="Woghiren I.O."/>
            <person name="Woodworth J.R."/>
            <person name="Worley K.C."/>
            <person name="Wright R.A."/>
            <person name="Wu W."/>
            <person name="Young L."/>
            <person name="Zhang L."/>
            <person name="Zhang J."/>
            <person name="Zhu Y."/>
            <person name="Muzny D.M."/>
            <person name="Weinstock G."/>
            <person name="Gibbs R.A."/>
        </authorList>
    </citation>
    <scope>NUCLEOTIDE SEQUENCE [LARGE SCALE GENOMIC DNA]</scope>
    <source>
        <strain evidence="11">LSR1</strain>
    </source>
</reference>
<organism evidence="10 11">
    <name type="scientific">Acyrthosiphon pisum</name>
    <name type="common">Pea aphid</name>
    <dbReference type="NCBI Taxonomy" id="7029"/>
    <lineage>
        <taxon>Eukaryota</taxon>
        <taxon>Metazoa</taxon>
        <taxon>Ecdysozoa</taxon>
        <taxon>Arthropoda</taxon>
        <taxon>Hexapoda</taxon>
        <taxon>Insecta</taxon>
        <taxon>Pterygota</taxon>
        <taxon>Neoptera</taxon>
        <taxon>Paraneoptera</taxon>
        <taxon>Hemiptera</taxon>
        <taxon>Sternorrhyncha</taxon>
        <taxon>Aphidomorpha</taxon>
        <taxon>Aphidoidea</taxon>
        <taxon>Aphididae</taxon>
        <taxon>Macrosiphini</taxon>
        <taxon>Acyrthosiphon</taxon>
    </lineage>
</organism>
<dbReference type="PANTHER" id="PTHR46165">
    <property type="entry name" value="SET AND MYND DOMAIN-CONTAINING PROTEIN 4"/>
    <property type="match status" value="1"/>
</dbReference>
<evidence type="ECO:0000256" key="5">
    <source>
        <dbReference type="ARBA" id="ARBA00022771"/>
    </source>
</evidence>
<dbReference type="GO" id="GO:0008270">
    <property type="term" value="F:zinc ion binding"/>
    <property type="evidence" value="ECO:0007669"/>
    <property type="project" value="UniProtKB-KW"/>
</dbReference>
<keyword evidence="1" id="KW-0489">Methyltransferase</keyword>
<dbReference type="PROSITE" id="PS50280">
    <property type="entry name" value="SET"/>
    <property type="match status" value="1"/>
</dbReference>
<dbReference type="GO" id="GO:0008170">
    <property type="term" value="F:N-methyltransferase activity"/>
    <property type="evidence" value="ECO:0007669"/>
    <property type="project" value="UniProtKB-ARBA"/>
</dbReference>
<dbReference type="Gene3D" id="2.170.270.10">
    <property type="entry name" value="SET domain"/>
    <property type="match status" value="1"/>
</dbReference>
<evidence type="ECO:0000259" key="8">
    <source>
        <dbReference type="PROSITE" id="PS50280"/>
    </source>
</evidence>
<dbReference type="InterPro" id="IPR001214">
    <property type="entry name" value="SET_dom"/>
</dbReference>
<sequence length="632" mass="72521">MEYDDFFHYTSRLLMADVMDDVKVEFSKPKSAKQRFMFTRALLLKHKMLASTLDMGIQYDHPATSKSLRQSGNALFKAELYEEAADMYTKSLRGSKPSSECYALAMANRSAAHFHMGKYEQCLTGARCAMGANYPSKLAYKLYERAGRAERILGFVERAKESYAVCLTRLDKADMSAENKRKFRAAVEIAATECEQLLTEQKRTMETPSVEHLVGGRNENIPALSAFVELKMSEDMGRGVYATRDIYPGDVVAIDEPYICGPFRDDIEVCHYNGCLKLGFALFRCPKCQLVYYCNEDCMNKDYKDGHNLACPIIYFIKLTPGFPRMNELAMKWFLKDYLKMGLKKYCLIVDNFSESKIDPMTRGFDEIGQYKSDNFLTAYSLDNSENKLPMEILFFFNCIAVDMLHYLILSGFKIPERYIGSVGASLVRILTVLDLNCRKLNINAPTVSFRRDRRLTLRIALTLYPTISLFNHSCDANIKRSGEITDRIRVMKAVQPIPKGTQLCCTYGMIYNGHDKESRQEVCNDRFNFKCNCQPCIKNWPTFNLIPNHHSILKYILNPSMADIVSSECKKFMEFTKSVEPKDHCQHLNYLYSFIKLLYANVERPFALYEDCLEMIGNAHSISTYLISICE</sequence>
<keyword evidence="6" id="KW-0862">Zinc</keyword>
<evidence type="ECO:0000256" key="1">
    <source>
        <dbReference type="ARBA" id="ARBA00022603"/>
    </source>
</evidence>
<dbReference type="OrthoDB" id="5945798at2759"/>
<keyword evidence="4" id="KW-0479">Metal-binding</keyword>
<dbReference type="PANTHER" id="PTHR46165:SF6">
    <property type="entry name" value="SET AND MYND DOMAIN-CONTAINING PROTEIN 4-LIKE PROTEIN"/>
    <property type="match status" value="1"/>
</dbReference>
<reference evidence="10" key="2">
    <citation type="submission" date="2022-06" db="UniProtKB">
        <authorList>
            <consortium name="EnsemblMetazoa"/>
        </authorList>
    </citation>
    <scope>IDENTIFICATION</scope>
</reference>
<evidence type="ECO:0008006" key="12">
    <source>
        <dbReference type="Google" id="ProtNLM"/>
    </source>
</evidence>
<dbReference type="InterPro" id="IPR046341">
    <property type="entry name" value="SET_dom_sf"/>
</dbReference>
<evidence type="ECO:0000313" key="11">
    <source>
        <dbReference type="Proteomes" id="UP000007819"/>
    </source>
</evidence>
<keyword evidence="3" id="KW-0949">S-adenosyl-L-methionine</keyword>
<dbReference type="Pfam" id="PF00856">
    <property type="entry name" value="SET"/>
    <property type="match status" value="1"/>
</dbReference>
<dbReference type="SUPFAM" id="SSF144232">
    <property type="entry name" value="HIT/MYND zinc finger-like"/>
    <property type="match status" value="1"/>
</dbReference>
<dbReference type="GO" id="GO:0005634">
    <property type="term" value="C:nucleus"/>
    <property type="evidence" value="ECO:0007669"/>
    <property type="project" value="TreeGrafter"/>
</dbReference>
<dbReference type="RefSeq" id="XP_003245797.1">
    <property type="nucleotide sequence ID" value="XM_003245749.3"/>
</dbReference>
<dbReference type="KEGG" id="api:100573952"/>
<dbReference type="EnsemblMetazoa" id="XM_003245749.4">
    <property type="protein sequence ID" value="XP_003245797.1"/>
    <property type="gene ID" value="LOC100573952"/>
</dbReference>
<dbReference type="GO" id="GO:0005737">
    <property type="term" value="C:cytoplasm"/>
    <property type="evidence" value="ECO:0007669"/>
    <property type="project" value="TreeGrafter"/>
</dbReference>
<dbReference type="InterPro" id="IPR011990">
    <property type="entry name" value="TPR-like_helical_dom_sf"/>
</dbReference>
<keyword evidence="5 7" id="KW-0863">Zinc-finger</keyword>
<dbReference type="SUPFAM" id="SSF48452">
    <property type="entry name" value="TPR-like"/>
    <property type="match status" value="1"/>
</dbReference>
<name>A0A8R1W8Z9_ACYPI</name>
<dbReference type="Pfam" id="PF01753">
    <property type="entry name" value="zf-MYND"/>
    <property type="match status" value="1"/>
</dbReference>
<evidence type="ECO:0000256" key="6">
    <source>
        <dbReference type="ARBA" id="ARBA00022833"/>
    </source>
</evidence>
<evidence type="ECO:0000256" key="7">
    <source>
        <dbReference type="PROSITE-ProRule" id="PRU00134"/>
    </source>
</evidence>
<dbReference type="GO" id="GO:0042826">
    <property type="term" value="F:histone deacetylase binding"/>
    <property type="evidence" value="ECO:0007669"/>
    <property type="project" value="TreeGrafter"/>
</dbReference>
<dbReference type="InterPro" id="IPR002893">
    <property type="entry name" value="Znf_MYND"/>
</dbReference>
<protein>
    <recommendedName>
        <fullName evidence="12">SET and MYND domain-containing protein 4</fullName>
    </recommendedName>
</protein>
<dbReference type="Gene3D" id="6.10.140.2220">
    <property type="match status" value="1"/>
</dbReference>
<keyword evidence="2" id="KW-0808">Transferase</keyword>
<dbReference type="SUPFAM" id="SSF82199">
    <property type="entry name" value="SET domain"/>
    <property type="match status" value="1"/>
</dbReference>
<dbReference type="AlphaFoldDB" id="A0A8R1W8Z9"/>
<dbReference type="GO" id="GO:0008757">
    <property type="term" value="F:S-adenosylmethionine-dependent methyltransferase activity"/>
    <property type="evidence" value="ECO:0007669"/>
    <property type="project" value="UniProtKB-ARBA"/>
</dbReference>
<evidence type="ECO:0000256" key="3">
    <source>
        <dbReference type="ARBA" id="ARBA00022691"/>
    </source>
</evidence>
<evidence type="ECO:0000313" key="10">
    <source>
        <dbReference type="EnsemblMetazoa" id="XP_003245797.1"/>
    </source>
</evidence>
<accession>A0A8R1W8Z9</accession>
<dbReference type="InterPro" id="IPR052097">
    <property type="entry name" value="SET-MYND_domain_protein"/>
</dbReference>
<dbReference type="PROSITE" id="PS01360">
    <property type="entry name" value="ZF_MYND_1"/>
    <property type="match status" value="1"/>
</dbReference>
<evidence type="ECO:0000259" key="9">
    <source>
        <dbReference type="PROSITE" id="PS50865"/>
    </source>
</evidence>
<dbReference type="GO" id="GO:0032259">
    <property type="term" value="P:methylation"/>
    <property type="evidence" value="ECO:0007669"/>
    <property type="project" value="UniProtKB-KW"/>
</dbReference>
<evidence type="ECO:0000256" key="4">
    <source>
        <dbReference type="ARBA" id="ARBA00022723"/>
    </source>
</evidence>
<proteinExistence type="predicted"/>
<keyword evidence="11" id="KW-1185">Reference proteome</keyword>
<dbReference type="Gene3D" id="1.25.40.10">
    <property type="entry name" value="Tetratricopeptide repeat domain"/>
    <property type="match status" value="1"/>
</dbReference>
<dbReference type="GO" id="GO:0008276">
    <property type="term" value="F:protein methyltransferase activity"/>
    <property type="evidence" value="ECO:0007669"/>
    <property type="project" value="UniProtKB-ARBA"/>
</dbReference>
<dbReference type="Gene3D" id="1.10.220.160">
    <property type="match status" value="1"/>
</dbReference>
<dbReference type="GeneID" id="100573952"/>
<feature type="domain" description="SET" evidence="8">
    <location>
        <begin position="226"/>
        <end position="509"/>
    </location>
</feature>
<evidence type="ECO:0000256" key="2">
    <source>
        <dbReference type="ARBA" id="ARBA00022679"/>
    </source>
</evidence>
<feature type="domain" description="MYND-type" evidence="9">
    <location>
        <begin position="270"/>
        <end position="311"/>
    </location>
</feature>
<dbReference type="Proteomes" id="UP000007819">
    <property type="component" value="Chromosome A2"/>
</dbReference>
<dbReference type="PROSITE" id="PS50865">
    <property type="entry name" value="ZF_MYND_2"/>
    <property type="match status" value="1"/>
</dbReference>